<dbReference type="PANTHER" id="PTHR30213">
    <property type="entry name" value="INNER MEMBRANE PROTEIN YHJD"/>
    <property type="match status" value="1"/>
</dbReference>
<feature type="region of interest" description="Disordered" evidence="6">
    <location>
        <begin position="329"/>
        <end position="353"/>
    </location>
</feature>
<evidence type="ECO:0000313" key="8">
    <source>
        <dbReference type="EMBL" id="UUI66117.1"/>
    </source>
</evidence>
<feature type="compositionally biased region" description="Low complexity" evidence="6">
    <location>
        <begin position="13"/>
        <end position="24"/>
    </location>
</feature>
<evidence type="ECO:0000256" key="7">
    <source>
        <dbReference type="SAM" id="Phobius"/>
    </source>
</evidence>
<keyword evidence="5 7" id="KW-0472">Membrane</keyword>
<evidence type="ECO:0000256" key="4">
    <source>
        <dbReference type="ARBA" id="ARBA00022989"/>
    </source>
</evidence>
<feature type="transmembrane region" description="Helical" evidence="7">
    <location>
        <begin position="265"/>
        <end position="284"/>
    </location>
</feature>
<dbReference type="Pfam" id="PF03631">
    <property type="entry name" value="Virul_fac_BrkB"/>
    <property type="match status" value="1"/>
</dbReference>
<accession>A0ABY5K6P3</accession>
<feature type="region of interest" description="Disordered" evidence="6">
    <location>
        <begin position="1"/>
        <end position="39"/>
    </location>
</feature>
<feature type="transmembrane region" description="Helical" evidence="7">
    <location>
        <begin position="192"/>
        <end position="211"/>
    </location>
</feature>
<name>A0ABY5K6P3_9CELL</name>
<keyword evidence="4 7" id="KW-1133">Transmembrane helix</keyword>
<feature type="transmembrane region" description="Helical" evidence="7">
    <location>
        <begin position="296"/>
        <end position="315"/>
    </location>
</feature>
<gene>
    <name evidence="8" type="ORF">NP075_05170</name>
</gene>
<evidence type="ECO:0000256" key="5">
    <source>
        <dbReference type="ARBA" id="ARBA00023136"/>
    </source>
</evidence>
<protein>
    <submittedName>
        <fullName evidence="8">YihY/virulence factor BrkB family protein</fullName>
    </submittedName>
</protein>
<dbReference type="Proteomes" id="UP001317322">
    <property type="component" value="Chromosome"/>
</dbReference>
<reference evidence="8 9" key="1">
    <citation type="submission" date="2022-07" db="EMBL/GenBank/DDBJ databases">
        <title>Novel species in genus cellulomonas.</title>
        <authorList>
            <person name="Ye L."/>
        </authorList>
    </citation>
    <scope>NUCLEOTIDE SEQUENCE [LARGE SCALE GENOMIC DNA]</scope>
    <source>
        <strain evidence="9">zg-Y908</strain>
    </source>
</reference>
<keyword evidence="9" id="KW-1185">Reference proteome</keyword>
<feature type="transmembrane region" description="Helical" evidence="7">
    <location>
        <begin position="146"/>
        <end position="171"/>
    </location>
</feature>
<keyword evidence="2" id="KW-1003">Cell membrane</keyword>
<proteinExistence type="predicted"/>
<dbReference type="PANTHER" id="PTHR30213:SF1">
    <property type="entry name" value="INNER MEMBRANE PROTEIN YHJD"/>
    <property type="match status" value="1"/>
</dbReference>
<sequence length="353" mass="36329">MGRRSTHHERTVVAPPAGAGAAHVHAAEQAPDPQPGPRWKPGFAGLVERGRAVLAWWQRTRVARANARFGRAGGGLLTGGLAYTTLFSVFAGLTIGYTIFMAVLGRNTQLRDTVLQTIDASLPGLVDTGNGEGLIEPDQLVLSTGLGIAGIVAAGVLLFTAISAVAALRTAVRAMFDVHTPDNLVFGKLRELGGFFAIALAVLLSSVLGLVVTTAADWLMDLVGWSDSSGLVVRVLGIAVAFVVDAALFVMIVRVLAGQAPPRRDLLGGAAIAAAGLGVVRVLGTSVVAGSVGRNPVLASFAVIVVLLLWLKLIARIVLLAAAWTANPPAPPVGESQEEADARAASNAGSRST</sequence>
<organism evidence="8 9">
    <name type="scientific">Cellulomonas wangsupingiae</name>
    <dbReference type="NCBI Taxonomy" id="2968085"/>
    <lineage>
        <taxon>Bacteria</taxon>
        <taxon>Bacillati</taxon>
        <taxon>Actinomycetota</taxon>
        <taxon>Actinomycetes</taxon>
        <taxon>Micrococcales</taxon>
        <taxon>Cellulomonadaceae</taxon>
        <taxon>Cellulomonas</taxon>
    </lineage>
</organism>
<dbReference type="InterPro" id="IPR017039">
    <property type="entry name" value="Virul_fac_BrkB"/>
</dbReference>
<dbReference type="RefSeq" id="WP_227564234.1">
    <property type="nucleotide sequence ID" value="NZ_CP101989.1"/>
</dbReference>
<evidence type="ECO:0000313" key="9">
    <source>
        <dbReference type="Proteomes" id="UP001317322"/>
    </source>
</evidence>
<comment type="subcellular location">
    <subcellularLocation>
        <location evidence="1">Cell membrane</location>
        <topology evidence="1">Multi-pass membrane protein</topology>
    </subcellularLocation>
</comment>
<feature type="transmembrane region" description="Helical" evidence="7">
    <location>
        <begin position="81"/>
        <end position="104"/>
    </location>
</feature>
<evidence type="ECO:0000256" key="2">
    <source>
        <dbReference type="ARBA" id="ARBA00022475"/>
    </source>
</evidence>
<dbReference type="EMBL" id="CP101989">
    <property type="protein sequence ID" value="UUI66117.1"/>
    <property type="molecule type" value="Genomic_DNA"/>
</dbReference>
<evidence type="ECO:0000256" key="1">
    <source>
        <dbReference type="ARBA" id="ARBA00004651"/>
    </source>
</evidence>
<feature type="transmembrane region" description="Helical" evidence="7">
    <location>
        <begin position="231"/>
        <end position="253"/>
    </location>
</feature>
<evidence type="ECO:0000256" key="3">
    <source>
        <dbReference type="ARBA" id="ARBA00022692"/>
    </source>
</evidence>
<evidence type="ECO:0000256" key="6">
    <source>
        <dbReference type="SAM" id="MobiDB-lite"/>
    </source>
</evidence>
<keyword evidence="3 7" id="KW-0812">Transmembrane</keyword>